<reference evidence="2 3" key="1">
    <citation type="submission" date="2020-10" db="EMBL/GenBank/DDBJ databases">
        <title>Genome Sequencing of Rodentibacter spp. strain DSM111151.</title>
        <authorList>
            <person name="Benga L."/>
            <person name="Lautwein T."/>
        </authorList>
    </citation>
    <scope>NUCLEOTIDE SEQUENCE [LARGE SCALE GENOMIC DNA]</scope>
    <source>
        <strain evidence="2 3">DSM 111151</strain>
    </source>
</reference>
<keyword evidence="3" id="KW-1185">Reference proteome</keyword>
<accession>A0ABX6UXJ8</accession>
<protein>
    <submittedName>
        <fullName evidence="2">DUF551 domain-containing protein</fullName>
    </submittedName>
</protein>
<organism evidence="2 3">
    <name type="scientific">Rodentibacter haemolyticus</name>
    <dbReference type="NCBI Taxonomy" id="2778911"/>
    <lineage>
        <taxon>Bacteria</taxon>
        <taxon>Pseudomonadati</taxon>
        <taxon>Pseudomonadota</taxon>
        <taxon>Gammaproteobacteria</taxon>
        <taxon>Pasteurellales</taxon>
        <taxon>Pasteurellaceae</taxon>
        <taxon>Rodentibacter</taxon>
    </lineage>
</organism>
<dbReference type="RefSeq" id="WP_194811761.1">
    <property type="nucleotide sequence ID" value="NZ_CP063056.1"/>
</dbReference>
<dbReference type="Pfam" id="PF04448">
    <property type="entry name" value="DUF551"/>
    <property type="match status" value="1"/>
</dbReference>
<evidence type="ECO:0000313" key="2">
    <source>
        <dbReference type="EMBL" id="QPB42179.1"/>
    </source>
</evidence>
<evidence type="ECO:0000259" key="1">
    <source>
        <dbReference type="Pfam" id="PF04448"/>
    </source>
</evidence>
<feature type="domain" description="DUF551" evidence="1">
    <location>
        <begin position="7"/>
        <end position="62"/>
    </location>
</feature>
<name>A0ABX6UXJ8_9PAST</name>
<dbReference type="EMBL" id="CP063056">
    <property type="protein sequence ID" value="QPB42179.1"/>
    <property type="molecule type" value="Genomic_DNA"/>
</dbReference>
<dbReference type="InterPro" id="IPR007539">
    <property type="entry name" value="DUF551"/>
</dbReference>
<proteinExistence type="predicted"/>
<evidence type="ECO:0000313" key="3">
    <source>
        <dbReference type="Proteomes" id="UP000663069"/>
    </source>
</evidence>
<dbReference type="Proteomes" id="UP000663069">
    <property type="component" value="Chromosome"/>
</dbReference>
<gene>
    <name evidence="2" type="ORF">IHV77_09720</name>
</gene>
<sequence>MTTKNNEWISVNETLPMLDGWYLCYCPSYSNPYVIWEYDADLGAFTEDWEEVTHWQPLPEKPKEN</sequence>